<dbReference type="GO" id="GO:0000160">
    <property type="term" value="P:phosphorelay signal transduction system"/>
    <property type="evidence" value="ECO:0007669"/>
    <property type="project" value="InterPro"/>
</dbReference>
<evidence type="ECO:0000256" key="1">
    <source>
        <dbReference type="ARBA" id="ARBA00022553"/>
    </source>
</evidence>
<dbReference type="SUPFAM" id="SSF52172">
    <property type="entry name" value="CheY-like"/>
    <property type="match status" value="1"/>
</dbReference>
<dbReference type="PROSITE" id="PS50110">
    <property type="entry name" value="RESPONSE_REGULATORY"/>
    <property type="match status" value="1"/>
</dbReference>
<dbReference type="CDD" id="cd17580">
    <property type="entry name" value="REC_2_DhkD-like"/>
    <property type="match status" value="1"/>
</dbReference>
<evidence type="ECO:0000259" key="3">
    <source>
        <dbReference type="PROSITE" id="PS50110"/>
    </source>
</evidence>
<dbReference type="AlphaFoldDB" id="A0A225DSR9"/>
<name>A0A225DSR9_9BACT</name>
<accession>A0A225DSR9</accession>
<keyword evidence="4" id="KW-0808">Transferase</keyword>
<sequence>MTEMIDHTPRILVVDDNEDAATTLSFLLQAAGYDVRTCFDGKAALDVASGFSPDACVLDISMPGMDGYELARRLREQATERPQSLVLATVTAYGDHAHLERATDAGFDLHFTKPADPSEVADQLGEYVRR</sequence>
<dbReference type="EMBL" id="NIDE01000005">
    <property type="protein sequence ID" value="OWK41578.1"/>
    <property type="molecule type" value="Genomic_DNA"/>
</dbReference>
<dbReference type="GO" id="GO:0008168">
    <property type="term" value="F:methyltransferase activity"/>
    <property type="evidence" value="ECO:0007669"/>
    <property type="project" value="UniProtKB-KW"/>
</dbReference>
<dbReference type="InterPro" id="IPR001789">
    <property type="entry name" value="Sig_transdc_resp-reg_receiver"/>
</dbReference>
<dbReference type="Pfam" id="PF00072">
    <property type="entry name" value="Response_reg"/>
    <property type="match status" value="1"/>
</dbReference>
<dbReference type="Proteomes" id="UP000214646">
    <property type="component" value="Unassembled WGS sequence"/>
</dbReference>
<feature type="modified residue" description="4-aspartylphosphate" evidence="2">
    <location>
        <position position="59"/>
    </location>
</feature>
<proteinExistence type="predicted"/>
<evidence type="ECO:0000256" key="2">
    <source>
        <dbReference type="PROSITE-ProRule" id="PRU00169"/>
    </source>
</evidence>
<dbReference type="RefSeq" id="WP_088254873.1">
    <property type="nucleotide sequence ID" value="NZ_NIDE01000005.1"/>
</dbReference>
<feature type="domain" description="Response regulatory" evidence="3">
    <location>
        <begin position="10"/>
        <end position="128"/>
    </location>
</feature>
<reference evidence="5" key="1">
    <citation type="submission" date="2017-06" db="EMBL/GenBank/DDBJ databases">
        <title>Genome analysis of Fimbriiglobus ruber SP5, the first member of the order Planctomycetales with confirmed chitinolytic capability.</title>
        <authorList>
            <person name="Ravin N.V."/>
            <person name="Rakitin A.L."/>
            <person name="Ivanova A.A."/>
            <person name="Beletsky A.V."/>
            <person name="Kulichevskaya I.S."/>
            <person name="Mardanov A.V."/>
            <person name="Dedysh S.N."/>
        </authorList>
    </citation>
    <scope>NUCLEOTIDE SEQUENCE [LARGE SCALE GENOMIC DNA]</scope>
    <source>
        <strain evidence="5">SP5</strain>
    </source>
</reference>
<evidence type="ECO:0000313" key="4">
    <source>
        <dbReference type="EMBL" id="OWK41578.1"/>
    </source>
</evidence>
<keyword evidence="4" id="KW-0489">Methyltransferase</keyword>
<evidence type="ECO:0000313" key="5">
    <source>
        <dbReference type="Proteomes" id="UP000214646"/>
    </source>
</evidence>
<gene>
    <name evidence="4" type="ORF">FRUB_03656</name>
</gene>
<dbReference type="PANTHER" id="PTHR44591">
    <property type="entry name" value="STRESS RESPONSE REGULATOR PROTEIN 1"/>
    <property type="match status" value="1"/>
</dbReference>
<dbReference type="Gene3D" id="3.40.50.2300">
    <property type="match status" value="1"/>
</dbReference>
<protein>
    <submittedName>
        <fullName evidence="4">Chemotaxis protein methyltransferase CheR</fullName>
    </submittedName>
</protein>
<keyword evidence="1 2" id="KW-0597">Phosphoprotein</keyword>
<keyword evidence="5" id="KW-1185">Reference proteome</keyword>
<dbReference type="PANTHER" id="PTHR44591:SF3">
    <property type="entry name" value="RESPONSE REGULATORY DOMAIN-CONTAINING PROTEIN"/>
    <property type="match status" value="1"/>
</dbReference>
<dbReference type="InterPro" id="IPR011006">
    <property type="entry name" value="CheY-like_superfamily"/>
</dbReference>
<dbReference type="GO" id="GO:0032259">
    <property type="term" value="P:methylation"/>
    <property type="evidence" value="ECO:0007669"/>
    <property type="project" value="UniProtKB-KW"/>
</dbReference>
<dbReference type="SMART" id="SM00448">
    <property type="entry name" value="REC"/>
    <property type="match status" value="1"/>
</dbReference>
<comment type="caution">
    <text evidence="4">The sequence shown here is derived from an EMBL/GenBank/DDBJ whole genome shotgun (WGS) entry which is preliminary data.</text>
</comment>
<organism evidence="4 5">
    <name type="scientific">Fimbriiglobus ruber</name>
    <dbReference type="NCBI Taxonomy" id="1908690"/>
    <lineage>
        <taxon>Bacteria</taxon>
        <taxon>Pseudomonadati</taxon>
        <taxon>Planctomycetota</taxon>
        <taxon>Planctomycetia</taxon>
        <taxon>Gemmatales</taxon>
        <taxon>Gemmataceae</taxon>
        <taxon>Fimbriiglobus</taxon>
    </lineage>
</organism>
<dbReference type="OrthoDB" id="9800897at2"/>
<dbReference type="InterPro" id="IPR050595">
    <property type="entry name" value="Bact_response_regulator"/>
</dbReference>